<dbReference type="InterPro" id="IPR003775">
    <property type="entry name" value="Flagellar_assembly_factor_FliW"/>
</dbReference>
<proteinExistence type="predicted"/>
<keyword evidence="2" id="KW-1005">Bacterial flagellum biogenesis</keyword>
<dbReference type="SUPFAM" id="SSF141457">
    <property type="entry name" value="BH3618-like"/>
    <property type="match status" value="1"/>
</dbReference>
<dbReference type="GO" id="GO:0006417">
    <property type="term" value="P:regulation of translation"/>
    <property type="evidence" value="ECO:0007669"/>
    <property type="project" value="UniProtKB-KW"/>
</dbReference>
<dbReference type="Gene3D" id="2.30.290.10">
    <property type="entry name" value="BH3618-like"/>
    <property type="match status" value="1"/>
</dbReference>
<dbReference type="EMBL" id="CP134879">
    <property type="protein sequence ID" value="WNM24540.1"/>
    <property type="molecule type" value="Genomic_DNA"/>
</dbReference>
<dbReference type="InterPro" id="IPR024046">
    <property type="entry name" value="Flagellar_assmbl_FliW_dom_sf"/>
</dbReference>
<dbReference type="Proteomes" id="UP001304125">
    <property type="component" value="Chromosome"/>
</dbReference>
<keyword evidence="4" id="KW-0969">Cilium</keyword>
<dbReference type="GO" id="GO:0044780">
    <property type="term" value="P:bacterial-type flagellum assembly"/>
    <property type="evidence" value="ECO:0007669"/>
    <property type="project" value="InterPro"/>
</dbReference>
<dbReference type="Pfam" id="PF02623">
    <property type="entry name" value="FliW"/>
    <property type="match status" value="1"/>
</dbReference>
<dbReference type="PANTHER" id="PTHR39190:SF1">
    <property type="entry name" value="FLAGELLAR ASSEMBLY FACTOR FLIW"/>
    <property type="match status" value="1"/>
</dbReference>
<gene>
    <name evidence="4" type="ORF">RN606_14455</name>
</gene>
<evidence type="ECO:0000313" key="4">
    <source>
        <dbReference type="EMBL" id="WNM24540.1"/>
    </source>
</evidence>
<dbReference type="PANTHER" id="PTHR39190">
    <property type="entry name" value="FLAGELLAR ASSEMBLY FACTOR FLIW"/>
    <property type="match status" value="1"/>
</dbReference>
<sequence>MTTIALALDAAGARVQQLPDVLTFIEAPPGMASLTTFRLAAIDEFGYLFTLRSAQQEGVRLFAVSPSVYFPAYAPRVSEEVRAALGLDDAAEPALLAIVNPGEGEATTVNLFAPVVVDPVTGNAVQVILDSDEWPLRAPLVADAA</sequence>
<reference evidence="4 5" key="1">
    <citation type="submission" date="2023-09" db="EMBL/GenBank/DDBJ databases">
        <title>Demequina sp. a novel bacteria isolated from Capsicum annuum.</title>
        <authorList>
            <person name="Humaira Z."/>
            <person name="Lee J."/>
            <person name="Cho D."/>
        </authorList>
    </citation>
    <scope>NUCLEOTIDE SEQUENCE [LARGE SCALE GENOMIC DNA]</scope>
    <source>
        <strain evidence="4 5">OYTSA14</strain>
    </source>
</reference>
<keyword evidence="4" id="KW-0966">Cell projection</keyword>
<keyword evidence="4" id="KW-0282">Flagellum</keyword>
<evidence type="ECO:0000256" key="3">
    <source>
        <dbReference type="ARBA" id="ARBA00022845"/>
    </source>
</evidence>
<name>A0AA96J7N4_9MICO</name>
<accession>A0AA96J7N4</accession>
<protein>
    <submittedName>
        <fullName evidence="4">Flagellar assembly protein FliW</fullName>
    </submittedName>
</protein>
<evidence type="ECO:0000313" key="5">
    <source>
        <dbReference type="Proteomes" id="UP001304125"/>
    </source>
</evidence>
<keyword evidence="1" id="KW-0963">Cytoplasm</keyword>
<dbReference type="RefSeq" id="WP_313498423.1">
    <property type="nucleotide sequence ID" value="NZ_CP134879.1"/>
</dbReference>
<keyword evidence="5" id="KW-1185">Reference proteome</keyword>
<keyword evidence="3" id="KW-0810">Translation regulation</keyword>
<evidence type="ECO:0000256" key="1">
    <source>
        <dbReference type="ARBA" id="ARBA00022490"/>
    </source>
</evidence>
<organism evidence="4 5">
    <name type="scientific">Demequina capsici</name>
    <dbReference type="NCBI Taxonomy" id="3075620"/>
    <lineage>
        <taxon>Bacteria</taxon>
        <taxon>Bacillati</taxon>
        <taxon>Actinomycetota</taxon>
        <taxon>Actinomycetes</taxon>
        <taxon>Micrococcales</taxon>
        <taxon>Demequinaceae</taxon>
        <taxon>Demequina</taxon>
    </lineage>
</organism>
<dbReference type="AlphaFoldDB" id="A0AA96J7N4"/>
<evidence type="ECO:0000256" key="2">
    <source>
        <dbReference type="ARBA" id="ARBA00022795"/>
    </source>
</evidence>